<evidence type="ECO:0000313" key="2">
    <source>
        <dbReference type="Proteomes" id="UP001064048"/>
    </source>
</evidence>
<organism evidence="1 2">
    <name type="scientific">Choristoneura fumiferana</name>
    <name type="common">Spruce budworm moth</name>
    <name type="synonym">Archips fumiferana</name>
    <dbReference type="NCBI Taxonomy" id="7141"/>
    <lineage>
        <taxon>Eukaryota</taxon>
        <taxon>Metazoa</taxon>
        <taxon>Ecdysozoa</taxon>
        <taxon>Arthropoda</taxon>
        <taxon>Hexapoda</taxon>
        <taxon>Insecta</taxon>
        <taxon>Pterygota</taxon>
        <taxon>Neoptera</taxon>
        <taxon>Endopterygota</taxon>
        <taxon>Lepidoptera</taxon>
        <taxon>Glossata</taxon>
        <taxon>Ditrysia</taxon>
        <taxon>Tortricoidea</taxon>
        <taxon>Tortricidae</taxon>
        <taxon>Tortricinae</taxon>
        <taxon>Choristoneura</taxon>
    </lineage>
</organism>
<name>A0ACC0KAV1_CHOFU</name>
<dbReference type="Proteomes" id="UP001064048">
    <property type="component" value="Chromosome 29"/>
</dbReference>
<protein>
    <submittedName>
        <fullName evidence="1">Uncharacterized protein</fullName>
    </submittedName>
</protein>
<reference evidence="1 2" key="1">
    <citation type="journal article" date="2022" name="Genome Biol. Evol.">
        <title>The Spruce Budworm Genome: Reconstructing the Evolutionary History of Antifreeze Proteins.</title>
        <authorList>
            <person name="Beliveau C."/>
            <person name="Gagne P."/>
            <person name="Picq S."/>
            <person name="Vernygora O."/>
            <person name="Keeling C.I."/>
            <person name="Pinkney K."/>
            <person name="Doucet D."/>
            <person name="Wen F."/>
            <person name="Johnston J.S."/>
            <person name="Maaroufi H."/>
            <person name="Boyle B."/>
            <person name="Laroche J."/>
            <person name="Dewar K."/>
            <person name="Juretic N."/>
            <person name="Blackburn G."/>
            <person name="Nisole A."/>
            <person name="Brunet B."/>
            <person name="Brandao M."/>
            <person name="Lumley L."/>
            <person name="Duan J."/>
            <person name="Quan G."/>
            <person name="Lucarotti C.J."/>
            <person name="Roe A.D."/>
            <person name="Sperling F.A.H."/>
            <person name="Levesque R.C."/>
            <person name="Cusson M."/>
        </authorList>
    </citation>
    <scope>NUCLEOTIDE SEQUENCE [LARGE SCALE GENOMIC DNA]</scope>
    <source>
        <strain evidence="1">Glfc:IPQL:Cfum</strain>
    </source>
</reference>
<gene>
    <name evidence="1" type="ORF">MSG28_015635</name>
</gene>
<evidence type="ECO:0000313" key="1">
    <source>
        <dbReference type="EMBL" id="KAI8433616.1"/>
    </source>
</evidence>
<comment type="caution">
    <text evidence="1">The sequence shown here is derived from an EMBL/GenBank/DDBJ whole genome shotgun (WGS) entry which is preliminary data.</text>
</comment>
<keyword evidence="2" id="KW-1185">Reference proteome</keyword>
<accession>A0ACC0KAV1</accession>
<proteinExistence type="predicted"/>
<dbReference type="EMBL" id="CM046129">
    <property type="protein sequence ID" value="KAI8433616.1"/>
    <property type="molecule type" value="Genomic_DNA"/>
</dbReference>
<sequence>MYFRYHNRVKPYLISWTRNITKTARIIAKPNLSAAAYKPEFVERHVYEEWERRGLFKAENFSDKPTFSMVLPPPNVTGKLHLGHALASTVQDVIVRRKRARGHNVLWLPGTDHAGIATQSVVEKYLKNTRNLSRHDLGREKFNQEVWKWRDTHGKTITQQLRTLGCSLDWSRELFTMDQKHINAVNVAFMRLFQKGLMYRKKALVNWCNALKSTVSDIEVDNVQINGPMDIKLPGYADPVKFGLMYNFAYKLFESDGEVIVSTTMPETMLGDVAVAVHPEDPTYKHLRDKRIVHPFTNKVMPIIFDEFVDMDFGTGAVKITPAHSKVDYDVAKRHQLAMVQVIDEEGNMINSQEFDKLKRYDCRTRLVEKLNDMGLLRKVIPHKMTLPLCSRTNDIIDYLPKEQWFLSCSKLNEKAAKAVETGTLKIQPEKFVKNWLTWCKDDRDWCVSRQLWWGHRVPGYKCVSGSNVAWVAAPNLLAAKKLAAKYLNTMPDTIHAERDTDVLDTWFSSAIYPFSSVGWPGNYENDYRKFYPLDLLATGHDILGLWVHRMVILGLELTGSLPFDNVLLHGVICDNKGAKMSKSKGNVIDPVDVIHGISLDKLKRKTELMHLDGILSKNELEKTLQYQKSNFSNSQGIPECGVDALRFTLLSQDIKSHFVNFDVSMCHANKLFCNKIWQSVKYTHLLFGKLKGSEDTEIIYEDDMTFFDRWILSKLANMIAVVNKSMDVFDFHLATKALRTFMYNEFCDVYIEATKHDAEPENLKTGYAHAHTLSTVLNASLRCLSPFMVYLTHDLIPKIPQFEYSIIYNFQDENKKYYEFPQYDSFEKWQDTNLEKQVDKLLSTIYLIRQLKGFYGMSNKLRPIVYIQTANKVLRGDIERFKNLVTNLAKCDKIIFGEISDKNFVSGVLDKDTQVFVELAGKDIEVAVSDAREKLLKKVKKIEEHLSKMEEKILNPTYSASVPEWTQMIDRENLLSKREELKQLQRLVVDDVSKDTQVEK</sequence>